<evidence type="ECO:0000313" key="3">
    <source>
        <dbReference type="EMBL" id="GAA4990045.1"/>
    </source>
</evidence>
<feature type="signal peptide" evidence="2">
    <location>
        <begin position="1"/>
        <end position="23"/>
    </location>
</feature>
<accession>A0ABP9I731</accession>
<proteinExistence type="predicted"/>
<protein>
    <submittedName>
        <fullName evidence="3">Uncharacterized protein</fullName>
    </submittedName>
</protein>
<comment type="caution">
    <text evidence="3">The sequence shown here is derived from an EMBL/GenBank/DDBJ whole genome shotgun (WGS) entry which is preliminary data.</text>
</comment>
<evidence type="ECO:0000256" key="1">
    <source>
        <dbReference type="SAM" id="MobiDB-lite"/>
    </source>
</evidence>
<organism evidence="3 4">
    <name type="scientific">Kineococcus glutinatus</name>
    <dbReference type="NCBI Taxonomy" id="1070872"/>
    <lineage>
        <taxon>Bacteria</taxon>
        <taxon>Bacillati</taxon>
        <taxon>Actinomycetota</taxon>
        <taxon>Actinomycetes</taxon>
        <taxon>Kineosporiales</taxon>
        <taxon>Kineosporiaceae</taxon>
        <taxon>Kineococcus</taxon>
    </lineage>
</organism>
<sequence>MFSSIAAAVLTALLATAVAGSSAAGSSAPGSGAQVGEDVPPAHAGPLELLERALGRPGDLPGRP</sequence>
<gene>
    <name evidence="3" type="ORF">GCM10023225_29150</name>
</gene>
<dbReference type="RefSeq" id="WP_345713401.1">
    <property type="nucleotide sequence ID" value="NZ_BAABIL010000493.1"/>
</dbReference>
<evidence type="ECO:0000313" key="4">
    <source>
        <dbReference type="Proteomes" id="UP001501195"/>
    </source>
</evidence>
<feature type="chain" id="PRO_5046337378" evidence="2">
    <location>
        <begin position="24"/>
        <end position="64"/>
    </location>
</feature>
<evidence type="ECO:0000256" key="2">
    <source>
        <dbReference type="SAM" id="SignalP"/>
    </source>
</evidence>
<name>A0ABP9I731_9ACTN</name>
<reference evidence="4" key="1">
    <citation type="journal article" date="2019" name="Int. J. Syst. Evol. Microbiol.">
        <title>The Global Catalogue of Microorganisms (GCM) 10K type strain sequencing project: providing services to taxonomists for standard genome sequencing and annotation.</title>
        <authorList>
            <consortium name="The Broad Institute Genomics Platform"/>
            <consortium name="The Broad Institute Genome Sequencing Center for Infectious Disease"/>
            <person name="Wu L."/>
            <person name="Ma J."/>
        </authorList>
    </citation>
    <scope>NUCLEOTIDE SEQUENCE [LARGE SCALE GENOMIC DNA]</scope>
    <source>
        <strain evidence="4">JCM 18126</strain>
    </source>
</reference>
<keyword evidence="2" id="KW-0732">Signal</keyword>
<feature type="region of interest" description="Disordered" evidence="1">
    <location>
        <begin position="22"/>
        <end position="45"/>
    </location>
</feature>
<feature type="compositionally biased region" description="Low complexity" evidence="1">
    <location>
        <begin position="22"/>
        <end position="32"/>
    </location>
</feature>
<dbReference type="Proteomes" id="UP001501195">
    <property type="component" value="Unassembled WGS sequence"/>
</dbReference>
<dbReference type="EMBL" id="BAABIL010000493">
    <property type="protein sequence ID" value="GAA4990045.1"/>
    <property type="molecule type" value="Genomic_DNA"/>
</dbReference>
<keyword evidence="4" id="KW-1185">Reference proteome</keyword>